<accession>A0A6I4TTI5</accession>
<dbReference type="OrthoDB" id="8456996at2"/>
<evidence type="ECO:0000313" key="2">
    <source>
        <dbReference type="EMBL" id="MXO99296.1"/>
    </source>
</evidence>
<keyword evidence="3" id="KW-1185">Reference proteome</keyword>
<sequence length="117" mass="12046">MKNIVLVILGIALLAFGGYRQFTGSGVSAADQARCEQLVREQNGDSAEALELLLPKCNDPGMVAMIDSRAAGENAQSAASRIAAANQGEVGGGMVNWLLIGAGLASLAFAASLRRRA</sequence>
<proteinExistence type="predicted"/>
<name>A0A6I4TTI5_9SPHN</name>
<feature type="transmembrane region" description="Helical" evidence="1">
    <location>
        <begin position="94"/>
        <end position="113"/>
    </location>
</feature>
<dbReference type="EMBL" id="WTYJ01000002">
    <property type="protein sequence ID" value="MXO99296.1"/>
    <property type="molecule type" value="Genomic_DNA"/>
</dbReference>
<gene>
    <name evidence="2" type="ORF">GRI97_09875</name>
</gene>
<evidence type="ECO:0000313" key="3">
    <source>
        <dbReference type="Proteomes" id="UP000469430"/>
    </source>
</evidence>
<keyword evidence="1" id="KW-0812">Transmembrane</keyword>
<organism evidence="2 3">
    <name type="scientific">Croceibacterium xixiisoli</name>
    <dbReference type="NCBI Taxonomy" id="1476466"/>
    <lineage>
        <taxon>Bacteria</taxon>
        <taxon>Pseudomonadati</taxon>
        <taxon>Pseudomonadota</taxon>
        <taxon>Alphaproteobacteria</taxon>
        <taxon>Sphingomonadales</taxon>
        <taxon>Erythrobacteraceae</taxon>
        <taxon>Croceibacterium</taxon>
    </lineage>
</organism>
<evidence type="ECO:0000256" key="1">
    <source>
        <dbReference type="SAM" id="Phobius"/>
    </source>
</evidence>
<dbReference type="Proteomes" id="UP000469430">
    <property type="component" value="Unassembled WGS sequence"/>
</dbReference>
<dbReference type="RefSeq" id="WP_161391029.1">
    <property type="nucleotide sequence ID" value="NZ_JBHSCP010000001.1"/>
</dbReference>
<keyword evidence="1" id="KW-0472">Membrane</keyword>
<protein>
    <submittedName>
        <fullName evidence="2">Uncharacterized protein</fullName>
    </submittedName>
</protein>
<keyword evidence="1" id="KW-1133">Transmembrane helix</keyword>
<dbReference type="AlphaFoldDB" id="A0A6I4TTI5"/>
<reference evidence="2 3" key="1">
    <citation type="submission" date="2019-12" db="EMBL/GenBank/DDBJ databases">
        <title>Genomic-based taxomic classification of the family Erythrobacteraceae.</title>
        <authorList>
            <person name="Xu L."/>
        </authorList>
    </citation>
    <scope>NUCLEOTIDE SEQUENCE [LARGE SCALE GENOMIC DNA]</scope>
    <source>
        <strain evidence="2 3">S36</strain>
    </source>
</reference>
<comment type="caution">
    <text evidence="2">The sequence shown here is derived from an EMBL/GenBank/DDBJ whole genome shotgun (WGS) entry which is preliminary data.</text>
</comment>